<proteinExistence type="predicted"/>
<keyword evidence="3" id="KW-1185">Reference proteome</keyword>
<gene>
    <name evidence="2" type="ORF">GIY30_12195</name>
</gene>
<dbReference type="RefSeq" id="WP_160902299.1">
    <property type="nucleotide sequence ID" value="NZ_CP102850.1"/>
</dbReference>
<dbReference type="Proteomes" id="UP000475545">
    <property type="component" value="Unassembled WGS sequence"/>
</dbReference>
<evidence type="ECO:0000313" key="3">
    <source>
        <dbReference type="Proteomes" id="UP000475545"/>
    </source>
</evidence>
<sequence length="115" mass="12343">MNRFQRMAAMVNGAVVPVLRMPGIRTVVGGSITLISYTGRKSGNRFELPVGYRRSGDTVTIGVAMPDKKGWWRNFTGAGAPISLTLDGTTRTGHAVSRRDDQGAVSVRVDLDPAP</sequence>
<organism evidence="2 3">
    <name type="scientific">Gordonia mangrovi</name>
    <dbReference type="NCBI Taxonomy" id="2665643"/>
    <lineage>
        <taxon>Bacteria</taxon>
        <taxon>Bacillati</taxon>
        <taxon>Actinomycetota</taxon>
        <taxon>Actinomycetes</taxon>
        <taxon>Mycobacteriales</taxon>
        <taxon>Gordoniaceae</taxon>
        <taxon>Gordonia</taxon>
    </lineage>
</organism>
<dbReference type="AlphaFoldDB" id="A0A6L7GQE0"/>
<dbReference type="InterPro" id="IPR012349">
    <property type="entry name" value="Split_barrel_FMN-bd"/>
</dbReference>
<comment type="caution">
    <text evidence="2">The sequence shown here is derived from an EMBL/GenBank/DDBJ whole genome shotgun (WGS) entry which is preliminary data.</text>
</comment>
<dbReference type="EMBL" id="WMBR01000003">
    <property type="protein sequence ID" value="MXP22106.1"/>
    <property type="molecule type" value="Genomic_DNA"/>
</dbReference>
<feature type="region of interest" description="Disordered" evidence="1">
    <location>
        <begin position="92"/>
        <end position="115"/>
    </location>
</feature>
<protein>
    <recommendedName>
        <fullName evidence="4">Nitroreductase family deazaflavin-dependent oxidoreductase</fullName>
    </recommendedName>
</protein>
<accession>A0A6L7GQE0</accession>
<reference evidence="2 3" key="1">
    <citation type="submission" date="2019-11" db="EMBL/GenBank/DDBJ databases">
        <title>Gordonia sp. nov., a novel actinobacterium isolated from mangrove soil in Hainan.</title>
        <authorList>
            <person name="Huang X."/>
            <person name="Xie Y."/>
            <person name="Chu X."/>
            <person name="Xiao K."/>
        </authorList>
    </citation>
    <scope>NUCLEOTIDE SEQUENCE [LARGE SCALE GENOMIC DNA]</scope>
    <source>
        <strain evidence="2 3">HNM0687</strain>
    </source>
</reference>
<name>A0A6L7GQE0_9ACTN</name>
<evidence type="ECO:0000313" key="2">
    <source>
        <dbReference type="EMBL" id="MXP22106.1"/>
    </source>
</evidence>
<dbReference type="Gene3D" id="2.30.110.10">
    <property type="entry name" value="Electron Transport, Fmn-binding Protein, Chain A"/>
    <property type="match status" value="1"/>
</dbReference>
<evidence type="ECO:0008006" key="4">
    <source>
        <dbReference type="Google" id="ProtNLM"/>
    </source>
</evidence>
<evidence type="ECO:0000256" key="1">
    <source>
        <dbReference type="SAM" id="MobiDB-lite"/>
    </source>
</evidence>